<feature type="region of interest" description="Disordered" evidence="1">
    <location>
        <begin position="1"/>
        <end position="21"/>
    </location>
</feature>
<organism evidence="3 4">
    <name type="scientific">Arthrobotrys flagrans</name>
    <name type="common">Nematode-trapping fungus</name>
    <name type="synonym">Trichothecium flagrans</name>
    <dbReference type="NCBI Taxonomy" id="97331"/>
    <lineage>
        <taxon>Eukaryota</taxon>
        <taxon>Fungi</taxon>
        <taxon>Dikarya</taxon>
        <taxon>Ascomycota</taxon>
        <taxon>Pezizomycotina</taxon>
        <taxon>Orbiliomycetes</taxon>
        <taxon>Orbiliales</taxon>
        <taxon>Orbiliaceae</taxon>
        <taxon>Arthrobotrys</taxon>
    </lineage>
</organism>
<evidence type="ECO:0000313" key="3">
    <source>
        <dbReference type="EMBL" id="RVD89553.1"/>
    </source>
</evidence>
<dbReference type="InterPro" id="IPR011990">
    <property type="entry name" value="TPR-like_helical_dom_sf"/>
</dbReference>
<dbReference type="STRING" id="97331.A0A437AE37"/>
<gene>
    <name evidence="3" type="ORF">DFL_000556</name>
</gene>
<dbReference type="Proteomes" id="UP000283090">
    <property type="component" value="Unassembled WGS sequence"/>
</dbReference>
<dbReference type="Pfam" id="PF12770">
    <property type="entry name" value="CHAT"/>
    <property type="match status" value="1"/>
</dbReference>
<feature type="domain" description="CHAT" evidence="2">
    <location>
        <begin position="682"/>
        <end position="977"/>
    </location>
</feature>
<protein>
    <recommendedName>
        <fullName evidence="2">CHAT domain-containing protein</fullName>
    </recommendedName>
</protein>
<evidence type="ECO:0000259" key="2">
    <source>
        <dbReference type="Pfam" id="PF12770"/>
    </source>
</evidence>
<dbReference type="Gene3D" id="1.25.40.10">
    <property type="entry name" value="Tetratricopeptide repeat domain"/>
    <property type="match status" value="1"/>
</dbReference>
<keyword evidence="4" id="KW-1185">Reference proteome</keyword>
<evidence type="ECO:0000313" key="4">
    <source>
        <dbReference type="Proteomes" id="UP000283090"/>
    </source>
</evidence>
<sequence length="1130" mass="126730">MKTQSTRLSRRINNAGPLRSHSFNNLEQELSEGTFKDASKHFGIDITTQWEDVKMHAPEPLRALFMEDLRGNEGLKFSSIDKVIETAGKGLFADCQTQTRPFRFLHTVENVGDQYIKSTADVDVEDLSTAVNLSEIILEETDTSNPNWSWVRDNSGIRFQHIDNVEHIDLAIGWARSTLLLNINQDIDRAESFDKIGELFLTRWRLRGEIEDIESAIEVEDSAQKLASHSCITKGKYLQKLETMLTEKFQATNQIRDLDRAIQVANECVELLTTNGDVSTRPTALHDLASCLRMRYEKTGNMEDMDNAIGALEKAVAFRKWDATQRQQSLEKLGLLWYLRYDRTQRNDDLDRAIQQFTLSMISGGTTEHRHLGYHYLGVCYHARYRSNGLSGDLFQAVEMAKVAVRLSSQDQRISKPSAYWFNLGSYMYQQFLFTTEWEDLQTAIGSFEEALRNPDLDPDEKCMILCQLGDSLVMRFGIKGIAKDLSKAEFVLREAFGTLEASLINRACAARSLANKLAYLERWEESLTAFRGATSLLATFNSELMEDKQPSIIESFFGLSRDAAAVALNAGETPLEALTLLERGRGLLSNSIPITTEISAKEVGTLRSTSSLFSYNADEIMSTISEDKLAVINVSKYGCDAILMEKGRIGVVPLTLLDHEVIDEKARILRIGGESSWGVLEWLWEVVAVPVLQGFKIYKPPTNGREGGSGLRDKGKSQGPREETPEDRLPHIWWITTGQLTQLPIHAAGKHFKSSGETVLDCVISSYAVSVKAFIQNRQDAVNRTCNFSRKALIASMPKTPGHPPLCFAEREASTVANICQSLNLNTETPDLPYGKDEILKQLQDCQIFHFAGHGLSDPTNPSQSCLLLHDWKRSPLTVESLQALNLHDNPPFLAYLSACSTGSNKVMTLCDESINLISASQLAGFRHVIGSLWEVNDRHCVSVAKIVYETIAEKGLTNFAVALGLHRANVRLRNEVVGKKYGLGDPNQSRREKDASSKLNSITVARLDDSEPCVVTDFPSWLNAELKSYRSTPLRQIKQPKFTKIFDTICSLPVEVMTVRQVPLESELNHLSRYFERNRSGLSKIATTAESEHEVDIPGEDDTLLRNPVKAKPKKPHLHWAPYVHFGI</sequence>
<dbReference type="RefSeq" id="XP_067495097.1">
    <property type="nucleotide sequence ID" value="XM_067634836.1"/>
</dbReference>
<reference evidence="3 4" key="1">
    <citation type="submission" date="2019-01" db="EMBL/GenBank/DDBJ databases">
        <title>Intercellular communication is required for trap formation in the nematode-trapping fungus Duddingtonia flagrans.</title>
        <authorList>
            <person name="Youssar L."/>
            <person name="Wernet V."/>
            <person name="Hensel N."/>
            <person name="Hildebrandt H.-G."/>
            <person name="Fischer R."/>
        </authorList>
    </citation>
    <scope>NUCLEOTIDE SEQUENCE [LARGE SCALE GENOMIC DNA]</scope>
    <source>
        <strain evidence="3 4">CBS H-5679</strain>
    </source>
</reference>
<comment type="caution">
    <text evidence="3">The sequence shown here is derived from an EMBL/GenBank/DDBJ whole genome shotgun (WGS) entry which is preliminary data.</text>
</comment>
<feature type="compositionally biased region" description="Basic and acidic residues" evidence="1">
    <location>
        <begin position="712"/>
        <end position="728"/>
    </location>
</feature>
<evidence type="ECO:0000256" key="1">
    <source>
        <dbReference type="SAM" id="MobiDB-lite"/>
    </source>
</evidence>
<proteinExistence type="predicted"/>
<dbReference type="AlphaFoldDB" id="A0A437AE37"/>
<dbReference type="GeneID" id="93582867"/>
<dbReference type="VEuPathDB" id="FungiDB:DFL_000556"/>
<name>A0A437AE37_ARTFL</name>
<dbReference type="OrthoDB" id="9991317at2759"/>
<dbReference type="EMBL" id="SAEB01000001">
    <property type="protein sequence ID" value="RVD89553.1"/>
    <property type="molecule type" value="Genomic_DNA"/>
</dbReference>
<dbReference type="InterPro" id="IPR024983">
    <property type="entry name" value="CHAT_dom"/>
</dbReference>
<feature type="region of interest" description="Disordered" evidence="1">
    <location>
        <begin position="704"/>
        <end position="728"/>
    </location>
</feature>
<accession>A0A437AE37</accession>